<dbReference type="Proteomes" id="UP000219546">
    <property type="component" value="Unassembled WGS sequence"/>
</dbReference>
<evidence type="ECO:0000313" key="3">
    <source>
        <dbReference type="Proteomes" id="UP000219546"/>
    </source>
</evidence>
<keyword evidence="1" id="KW-1133">Transmembrane helix</keyword>
<dbReference type="EMBL" id="OAOP01000018">
    <property type="protein sequence ID" value="SNX75782.1"/>
    <property type="molecule type" value="Genomic_DNA"/>
</dbReference>
<dbReference type="InterPro" id="IPR025426">
    <property type="entry name" value="DUF4305"/>
</dbReference>
<evidence type="ECO:0000313" key="2">
    <source>
        <dbReference type="EMBL" id="SNX75782.1"/>
    </source>
</evidence>
<keyword evidence="3" id="KW-1185">Reference proteome</keyword>
<accession>A0A285D7J2</accession>
<keyword evidence="1" id="KW-0472">Membrane</keyword>
<reference evidence="2 3" key="1">
    <citation type="submission" date="2017-08" db="EMBL/GenBank/DDBJ databases">
        <authorList>
            <person name="de Groot N.N."/>
        </authorList>
    </citation>
    <scope>NUCLEOTIDE SEQUENCE [LARGE SCALE GENOMIC DNA]</scope>
    <source>
        <strain evidence="2 3">JC228</strain>
    </source>
</reference>
<dbReference type="Pfam" id="PF14146">
    <property type="entry name" value="DUF4305"/>
    <property type="match status" value="1"/>
</dbReference>
<dbReference type="OrthoDB" id="2355666at2"/>
<gene>
    <name evidence="2" type="ORF">SAMN05877753_1187</name>
</gene>
<evidence type="ECO:0000256" key="1">
    <source>
        <dbReference type="SAM" id="Phobius"/>
    </source>
</evidence>
<feature type="transmembrane region" description="Helical" evidence="1">
    <location>
        <begin position="9"/>
        <end position="27"/>
    </location>
</feature>
<proteinExistence type="predicted"/>
<sequence length="63" mass="7278">MRSPLFTGILYLALGIIFTIFAIQSVRDSGWGFFTYLLILLATMDFGSGLRFVMIHYQLKKKR</sequence>
<organism evidence="2 3">
    <name type="scientific">Bacillus oleivorans</name>
    <dbReference type="NCBI Taxonomy" id="1448271"/>
    <lineage>
        <taxon>Bacteria</taxon>
        <taxon>Bacillati</taxon>
        <taxon>Bacillota</taxon>
        <taxon>Bacilli</taxon>
        <taxon>Bacillales</taxon>
        <taxon>Bacillaceae</taxon>
        <taxon>Bacillus</taxon>
    </lineage>
</organism>
<protein>
    <submittedName>
        <fullName evidence="2">Uncharacterized protein DUF4305</fullName>
    </submittedName>
</protein>
<dbReference type="RefSeq" id="WP_097160814.1">
    <property type="nucleotide sequence ID" value="NZ_JBEPMQ010000023.1"/>
</dbReference>
<feature type="transmembrane region" description="Helical" evidence="1">
    <location>
        <begin position="33"/>
        <end position="53"/>
    </location>
</feature>
<name>A0A285D7J2_9BACI</name>
<keyword evidence="1" id="KW-0812">Transmembrane</keyword>
<dbReference type="AlphaFoldDB" id="A0A285D7J2"/>